<evidence type="ECO:0000313" key="1">
    <source>
        <dbReference type="EMBL" id="QPH50318.1"/>
    </source>
</evidence>
<protein>
    <submittedName>
        <fullName evidence="1">Uncharacterized protein</fullName>
    </submittedName>
</protein>
<reference evidence="1 2" key="1">
    <citation type="submission" date="2020-11" db="EMBL/GenBank/DDBJ databases">
        <title>Pseudomonas fulva producing VIM-24.</title>
        <authorList>
            <person name="Liu S."/>
        </authorList>
    </citation>
    <scope>NUCLEOTIDE SEQUENCE [LARGE SCALE GENOMIC DNA]</scope>
    <source>
        <strain evidence="1 2">ZDHY414</strain>
    </source>
</reference>
<accession>A0A7S9Q907</accession>
<dbReference type="AlphaFoldDB" id="A0A7S9Q907"/>
<dbReference type="RefSeq" id="WP_132578910.1">
    <property type="nucleotide sequence ID" value="NZ_BQHM01000005.1"/>
</dbReference>
<sequence>MSPARKHVTLANLSEFARLMPKGLPQDQVIAALDDLSLKCSLNYQLSKTFLADGWIVEYRHLRAAARLNPVNDLLLFATAGGLRVIKADGTQQLMKSGDQLVLAADTQVTVWPEGEDGHASLIALSVELDLGQVLEDVGDERVW</sequence>
<gene>
    <name evidence="1" type="ORF">IZU98_06250</name>
</gene>
<proteinExistence type="predicted"/>
<dbReference type="EMBL" id="CP064946">
    <property type="protein sequence ID" value="QPH50318.1"/>
    <property type="molecule type" value="Genomic_DNA"/>
</dbReference>
<dbReference type="Proteomes" id="UP000594430">
    <property type="component" value="Chromosome"/>
</dbReference>
<organism evidence="1 2">
    <name type="scientific">Pseudomonas fulva</name>
    <dbReference type="NCBI Taxonomy" id="47880"/>
    <lineage>
        <taxon>Bacteria</taxon>
        <taxon>Pseudomonadati</taxon>
        <taxon>Pseudomonadota</taxon>
        <taxon>Gammaproteobacteria</taxon>
        <taxon>Pseudomonadales</taxon>
        <taxon>Pseudomonadaceae</taxon>
        <taxon>Pseudomonas</taxon>
    </lineage>
</organism>
<name>A0A7S9Q907_9PSED</name>
<evidence type="ECO:0000313" key="2">
    <source>
        <dbReference type="Proteomes" id="UP000594430"/>
    </source>
</evidence>